<keyword evidence="2" id="KW-1185">Reference proteome</keyword>
<evidence type="ECO:0000313" key="1">
    <source>
        <dbReference type="EMBL" id="TGX96368.1"/>
    </source>
</evidence>
<reference evidence="1" key="1">
    <citation type="submission" date="2019-04" db="EMBL/GenBank/DDBJ databases">
        <title>Microbes associate with the intestines of laboratory mice.</title>
        <authorList>
            <person name="Navarre W."/>
            <person name="Wong E."/>
            <person name="Huang K."/>
            <person name="Tropini C."/>
            <person name="Ng K."/>
            <person name="Yu B."/>
        </authorList>
    </citation>
    <scope>NUCLEOTIDE SEQUENCE</scope>
    <source>
        <strain evidence="1">NM72_1-8</strain>
    </source>
</reference>
<evidence type="ECO:0000313" key="2">
    <source>
        <dbReference type="Proteomes" id="UP000307720"/>
    </source>
</evidence>
<proteinExistence type="predicted"/>
<organism evidence="1 2">
    <name type="scientific">Hominisplanchenecus murintestinalis</name>
    <dbReference type="NCBI Taxonomy" id="2941517"/>
    <lineage>
        <taxon>Bacteria</taxon>
        <taxon>Bacillati</taxon>
        <taxon>Bacillota</taxon>
        <taxon>Clostridia</taxon>
        <taxon>Lachnospirales</taxon>
        <taxon>Lachnospiraceae</taxon>
        <taxon>Hominisplanchenecus</taxon>
    </lineage>
</organism>
<dbReference type="EMBL" id="SRZB01000066">
    <property type="protein sequence ID" value="TGX96368.1"/>
    <property type="molecule type" value="Genomic_DNA"/>
</dbReference>
<dbReference type="Proteomes" id="UP000307720">
    <property type="component" value="Unassembled WGS sequence"/>
</dbReference>
<sequence length="151" mass="16236">MNEVTGVYPCYENQFQVDTSDSGASAASMKGIADCETFGVSFDNGVEEWTPFDQKGWTRRLMTAKSVTISVTAKRNVGDAGNDAVAALAWKNGRSVERDFHWTFPDGTVVKFASAVFNVTNIGAGDSTAVAPLEFEVMSNGKPEIILPGQE</sequence>
<gene>
    <name evidence="1" type="ORF">E5357_16360</name>
</gene>
<accession>A0AC61QWC5</accession>
<name>A0AC61QWC5_9FIRM</name>
<comment type="caution">
    <text evidence="1">The sequence shown here is derived from an EMBL/GenBank/DDBJ whole genome shotgun (WGS) entry which is preliminary data.</text>
</comment>
<protein>
    <submittedName>
        <fullName evidence="1">Uncharacterized protein</fullName>
    </submittedName>
</protein>